<name>A0A0D9WVB8_9ORYZ</name>
<dbReference type="Gramene" id="LPERR07G02280.1">
    <property type="protein sequence ID" value="LPERR07G02280.1"/>
    <property type="gene ID" value="LPERR07G02280"/>
</dbReference>
<reference evidence="18 19" key="1">
    <citation type="submission" date="2012-08" db="EMBL/GenBank/DDBJ databases">
        <title>Oryza genome evolution.</title>
        <authorList>
            <person name="Wing R.A."/>
        </authorList>
    </citation>
    <scope>NUCLEOTIDE SEQUENCE</scope>
</reference>
<reference evidence="19" key="2">
    <citation type="submission" date="2013-12" db="EMBL/GenBank/DDBJ databases">
        <authorList>
            <person name="Yu Y."/>
            <person name="Lee S."/>
            <person name="de Baynast K."/>
            <person name="Wissotski M."/>
            <person name="Liu L."/>
            <person name="Talag J."/>
            <person name="Goicoechea J."/>
            <person name="Angelova A."/>
            <person name="Jetty R."/>
            <person name="Kudrna D."/>
            <person name="Golser W."/>
            <person name="Rivera L."/>
            <person name="Zhang J."/>
            <person name="Wing R."/>
        </authorList>
    </citation>
    <scope>NUCLEOTIDE SEQUENCE</scope>
</reference>
<dbReference type="PANTHER" id="PTHR47974">
    <property type="entry name" value="OS07G0415500 PROTEIN"/>
    <property type="match status" value="1"/>
</dbReference>
<dbReference type="Gene3D" id="3.30.200.20">
    <property type="entry name" value="Phosphorylase Kinase, domain 1"/>
    <property type="match status" value="1"/>
</dbReference>
<protein>
    <recommendedName>
        <fullName evidence="2">non-specific serine/threonine protein kinase</fullName>
        <ecNumber evidence="2">2.7.11.1</ecNumber>
    </recommendedName>
</protein>
<evidence type="ECO:0000256" key="14">
    <source>
        <dbReference type="PROSITE-ProRule" id="PRU10141"/>
    </source>
</evidence>
<keyword evidence="3 15" id="KW-0723">Serine/threonine-protein kinase</keyword>
<evidence type="ECO:0000256" key="10">
    <source>
        <dbReference type="ARBA" id="ARBA00022989"/>
    </source>
</evidence>
<evidence type="ECO:0000256" key="2">
    <source>
        <dbReference type="ARBA" id="ARBA00012513"/>
    </source>
</evidence>
<keyword evidence="8" id="KW-0418">Kinase</keyword>
<keyword evidence="5 16" id="KW-0812">Transmembrane</keyword>
<feature type="transmembrane region" description="Helical" evidence="16">
    <location>
        <begin position="34"/>
        <end position="56"/>
    </location>
</feature>
<dbReference type="Gene3D" id="1.10.510.10">
    <property type="entry name" value="Transferase(Phosphotransferase) domain 1"/>
    <property type="match status" value="1"/>
</dbReference>
<dbReference type="EC" id="2.7.11.1" evidence="2"/>
<dbReference type="Pfam" id="PF00069">
    <property type="entry name" value="Pkinase"/>
    <property type="match status" value="1"/>
</dbReference>
<keyword evidence="6" id="KW-0732">Signal</keyword>
<evidence type="ECO:0000256" key="16">
    <source>
        <dbReference type="SAM" id="Phobius"/>
    </source>
</evidence>
<keyword evidence="4" id="KW-0808">Transferase</keyword>
<evidence type="ECO:0000256" key="13">
    <source>
        <dbReference type="ARBA" id="ARBA00048679"/>
    </source>
</evidence>
<evidence type="ECO:0000256" key="5">
    <source>
        <dbReference type="ARBA" id="ARBA00022692"/>
    </source>
</evidence>
<feature type="binding site" evidence="14">
    <location>
        <position position="149"/>
    </location>
    <ligand>
        <name>ATP</name>
        <dbReference type="ChEBI" id="CHEBI:30616"/>
    </ligand>
</feature>
<dbReference type="PROSITE" id="PS50011">
    <property type="entry name" value="PROTEIN_KINASE_DOM"/>
    <property type="match status" value="1"/>
</dbReference>
<evidence type="ECO:0000256" key="11">
    <source>
        <dbReference type="ARBA" id="ARBA00023136"/>
    </source>
</evidence>
<comment type="similarity">
    <text evidence="15">Belongs to the protein kinase superfamily.</text>
</comment>
<dbReference type="PROSITE" id="PS00108">
    <property type="entry name" value="PROTEIN_KINASE_ST"/>
    <property type="match status" value="1"/>
</dbReference>
<keyword evidence="7 14" id="KW-0547">Nucleotide-binding</keyword>
<evidence type="ECO:0000256" key="4">
    <source>
        <dbReference type="ARBA" id="ARBA00022679"/>
    </source>
</evidence>
<dbReference type="InterPro" id="IPR008271">
    <property type="entry name" value="Ser/Thr_kinase_AS"/>
</dbReference>
<organism evidence="18 19">
    <name type="scientific">Leersia perrieri</name>
    <dbReference type="NCBI Taxonomy" id="77586"/>
    <lineage>
        <taxon>Eukaryota</taxon>
        <taxon>Viridiplantae</taxon>
        <taxon>Streptophyta</taxon>
        <taxon>Embryophyta</taxon>
        <taxon>Tracheophyta</taxon>
        <taxon>Spermatophyta</taxon>
        <taxon>Magnoliopsida</taxon>
        <taxon>Liliopsida</taxon>
        <taxon>Poales</taxon>
        <taxon>Poaceae</taxon>
        <taxon>BOP clade</taxon>
        <taxon>Oryzoideae</taxon>
        <taxon>Oryzeae</taxon>
        <taxon>Oryzinae</taxon>
        <taxon>Leersia</taxon>
    </lineage>
</organism>
<sequence length="443" mass="48847">MSYFPPETRKQFHDPDMEMPESFRSFIESFHSMFLFNVALSVLSIGATFVMVYLIYKCIRECGLPNININKNGGGGRLGAEMTPLLPDSQIRDTTIENFLDEIAGEKPVRFTAQQLAGYTNGYSAQLGSGGFGAVYKGMLPNGLIVAVKVIHGNMGDKISDAQFMAEVGALWRTNHVNLIRLIGFCSGADKRALVYEFMEKLSLDTYIFKRRHAAAIGVRHLHAIAVGVASGLRYLHEECQKKIIHYDIKPSNVLLDDTLTPKITDFGLAQLLSRVADHVPATATCHGGGGPRGTAGYIAPEVGTQAAVTEKCDVYSFGMMLLEIVGRRKNFDVDLPESQRWLPLLAWTKYDSGELMELMMDCHGEVAFEDEVEQWERMCKVALLCVHGQPEMRPTMSTVVNMLEGHVEVPPPAYPFAWMEPPVAGTRLSTTSDGGAILLSTS</sequence>
<dbReference type="PANTHER" id="PTHR47974:SF9">
    <property type="entry name" value="RECEPTOR-LIKE SERINE_THREONINE-PROTEIN KINASE"/>
    <property type="match status" value="1"/>
</dbReference>
<dbReference type="Proteomes" id="UP000032180">
    <property type="component" value="Chromosome 7"/>
</dbReference>
<keyword evidence="11 16" id="KW-0472">Membrane</keyword>
<evidence type="ECO:0000256" key="8">
    <source>
        <dbReference type="ARBA" id="ARBA00022777"/>
    </source>
</evidence>
<evidence type="ECO:0000256" key="7">
    <source>
        <dbReference type="ARBA" id="ARBA00022741"/>
    </source>
</evidence>
<dbReference type="GO" id="GO:0005524">
    <property type="term" value="F:ATP binding"/>
    <property type="evidence" value="ECO:0007669"/>
    <property type="project" value="UniProtKB-UniRule"/>
</dbReference>
<dbReference type="HOGENOM" id="CLU_000288_21_4_1"/>
<keyword evidence="10 16" id="KW-1133">Transmembrane helix</keyword>
<dbReference type="GO" id="GO:0016020">
    <property type="term" value="C:membrane"/>
    <property type="evidence" value="ECO:0007669"/>
    <property type="project" value="UniProtKB-SubCell"/>
</dbReference>
<comment type="catalytic activity">
    <reaction evidence="13">
        <text>L-seryl-[protein] + ATP = O-phospho-L-seryl-[protein] + ADP + H(+)</text>
        <dbReference type="Rhea" id="RHEA:17989"/>
        <dbReference type="Rhea" id="RHEA-COMP:9863"/>
        <dbReference type="Rhea" id="RHEA-COMP:11604"/>
        <dbReference type="ChEBI" id="CHEBI:15378"/>
        <dbReference type="ChEBI" id="CHEBI:29999"/>
        <dbReference type="ChEBI" id="CHEBI:30616"/>
        <dbReference type="ChEBI" id="CHEBI:83421"/>
        <dbReference type="ChEBI" id="CHEBI:456216"/>
        <dbReference type="EC" id="2.7.11.1"/>
    </reaction>
</comment>
<dbReference type="STRING" id="77586.A0A0D9WVB8"/>
<dbReference type="InterPro" id="IPR017441">
    <property type="entry name" value="Protein_kinase_ATP_BS"/>
</dbReference>
<dbReference type="EnsemblPlants" id="LPERR07G02280.1">
    <property type="protein sequence ID" value="LPERR07G02280.1"/>
    <property type="gene ID" value="LPERR07G02280"/>
</dbReference>
<dbReference type="eggNOG" id="ENOG502QR7E">
    <property type="taxonomic scope" value="Eukaryota"/>
</dbReference>
<feature type="domain" description="Protein kinase" evidence="17">
    <location>
        <begin position="121"/>
        <end position="410"/>
    </location>
</feature>
<dbReference type="FunFam" id="1.10.510.10:FF:001023">
    <property type="entry name" value="Os07g0541700 protein"/>
    <property type="match status" value="1"/>
</dbReference>
<dbReference type="InterPro" id="IPR000719">
    <property type="entry name" value="Prot_kinase_dom"/>
</dbReference>
<comment type="catalytic activity">
    <reaction evidence="12">
        <text>L-threonyl-[protein] + ATP = O-phospho-L-threonyl-[protein] + ADP + H(+)</text>
        <dbReference type="Rhea" id="RHEA:46608"/>
        <dbReference type="Rhea" id="RHEA-COMP:11060"/>
        <dbReference type="Rhea" id="RHEA-COMP:11605"/>
        <dbReference type="ChEBI" id="CHEBI:15378"/>
        <dbReference type="ChEBI" id="CHEBI:30013"/>
        <dbReference type="ChEBI" id="CHEBI:30616"/>
        <dbReference type="ChEBI" id="CHEBI:61977"/>
        <dbReference type="ChEBI" id="CHEBI:456216"/>
        <dbReference type="EC" id="2.7.11.1"/>
    </reaction>
</comment>
<keyword evidence="9 14" id="KW-0067">ATP-binding</keyword>
<dbReference type="InterPro" id="IPR011009">
    <property type="entry name" value="Kinase-like_dom_sf"/>
</dbReference>
<accession>A0A0D9WVB8</accession>
<keyword evidence="19" id="KW-1185">Reference proteome</keyword>
<evidence type="ECO:0000256" key="15">
    <source>
        <dbReference type="RuleBase" id="RU000304"/>
    </source>
</evidence>
<dbReference type="AlphaFoldDB" id="A0A0D9WVB8"/>
<evidence type="ECO:0000256" key="3">
    <source>
        <dbReference type="ARBA" id="ARBA00022527"/>
    </source>
</evidence>
<evidence type="ECO:0000256" key="1">
    <source>
        <dbReference type="ARBA" id="ARBA00004167"/>
    </source>
</evidence>
<dbReference type="GO" id="GO:0004674">
    <property type="term" value="F:protein serine/threonine kinase activity"/>
    <property type="evidence" value="ECO:0007669"/>
    <property type="project" value="UniProtKB-KW"/>
</dbReference>
<evidence type="ECO:0000256" key="9">
    <source>
        <dbReference type="ARBA" id="ARBA00022840"/>
    </source>
</evidence>
<proteinExistence type="inferred from homology"/>
<evidence type="ECO:0000313" key="19">
    <source>
        <dbReference type="Proteomes" id="UP000032180"/>
    </source>
</evidence>
<comment type="subcellular location">
    <subcellularLocation>
        <location evidence="1">Membrane</location>
        <topology evidence="1">Single-pass membrane protein</topology>
    </subcellularLocation>
</comment>
<evidence type="ECO:0000313" key="18">
    <source>
        <dbReference type="EnsemblPlants" id="LPERR07G02280.1"/>
    </source>
</evidence>
<evidence type="ECO:0000259" key="17">
    <source>
        <dbReference type="PROSITE" id="PS50011"/>
    </source>
</evidence>
<dbReference type="PROSITE" id="PS00107">
    <property type="entry name" value="PROTEIN_KINASE_ATP"/>
    <property type="match status" value="1"/>
</dbReference>
<dbReference type="SUPFAM" id="SSF56112">
    <property type="entry name" value="Protein kinase-like (PK-like)"/>
    <property type="match status" value="1"/>
</dbReference>
<reference evidence="18" key="3">
    <citation type="submission" date="2015-04" db="UniProtKB">
        <authorList>
            <consortium name="EnsemblPlants"/>
        </authorList>
    </citation>
    <scope>IDENTIFICATION</scope>
</reference>
<dbReference type="SMART" id="SM00220">
    <property type="entry name" value="S_TKc"/>
    <property type="match status" value="1"/>
</dbReference>
<evidence type="ECO:0000256" key="6">
    <source>
        <dbReference type="ARBA" id="ARBA00022729"/>
    </source>
</evidence>
<evidence type="ECO:0000256" key="12">
    <source>
        <dbReference type="ARBA" id="ARBA00047899"/>
    </source>
</evidence>